<dbReference type="Proteomes" id="UP001595713">
    <property type="component" value="Unassembled WGS sequence"/>
</dbReference>
<gene>
    <name evidence="2" type="ORF">ACFONA_03130</name>
</gene>
<name>A0ABV7STZ3_9SPHN</name>
<comment type="caution">
    <text evidence="2">The sequence shown here is derived from an EMBL/GenBank/DDBJ whole genome shotgun (WGS) entry which is preliminary data.</text>
</comment>
<dbReference type="EMBL" id="JBHRXP010000001">
    <property type="protein sequence ID" value="MFC3579147.1"/>
    <property type="molecule type" value="Genomic_DNA"/>
</dbReference>
<protein>
    <submittedName>
        <fullName evidence="2">Uncharacterized protein</fullName>
    </submittedName>
</protein>
<feature type="region of interest" description="Disordered" evidence="1">
    <location>
        <begin position="1"/>
        <end position="23"/>
    </location>
</feature>
<accession>A0ABV7STZ3</accession>
<evidence type="ECO:0000313" key="3">
    <source>
        <dbReference type="Proteomes" id="UP001595713"/>
    </source>
</evidence>
<evidence type="ECO:0000256" key="1">
    <source>
        <dbReference type="SAM" id="MobiDB-lite"/>
    </source>
</evidence>
<organism evidence="2 3">
    <name type="scientific">Sphingomonas hylomeconis</name>
    <dbReference type="NCBI Taxonomy" id="1395958"/>
    <lineage>
        <taxon>Bacteria</taxon>
        <taxon>Pseudomonadati</taxon>
        <taxon>Pseudomonadota</taxon>
        <taxon>Alphaproteobacteria</taxon>
        <taxon>Sphingomonadales</taxon>
        <taxon>Sphingomonadaceae</taxon>
        <taxon>Sphingomonas</taxon>
    </lineage>
</organism>
<dbReference type="RefSeq" id="WP_261295899.1">
    <property type="nucleotide sequence ID" value="NZ_JANQBK010000023.1"/>
</dbReference>
<reference evidence="3" key="1">
    <citation type="journal article" date="2019" name="Int. J. Syst. Evol. Microbiol.">
        <title>The Global Catalogue of Microorganisms (GCM) 10K type strain sequencing project: providing services to taxonomists for standard genome sequencing and annotation.</title>
        <authorList>
            <consortium name="The Broad Institute Genomics Platform"/>
            <consortium name="The Broad Institute Genome Sequencing Center for Infectious Disease"/>
            <person name="Wu L."/>
            <person name="Ma J."/>
        </authorList>
    </citation>
    <scope>NUCLEOTIDE SEQUENCE [LARGE SCALE GENOMIC DNA]</scope>
    <source>
        <strain evidence="3">KCTC 42739</strain>
    </source>
</reference>
<evidence type="ECO:0000313" key="2">
    <source>
        <dbReference type="EMBL" id="MFC3579147.1"/>
    </source>
</evidence>
<keyword evidence="3" id="KW-1185">Reference proteome</keyword>
<sequence>MSLQSQQLRQRAAVDRATAASSTLSNVRDRLNMSADRLEALADQSERIERIKKDREDNAIIPAR</sequence>
<proteinExistence type="predicted"/>